<feature type="domain" description="DUF58" evidence="1">
    <location>
        <begin position="70"/>
        <end position="287"/>
    </location>
</feature>
<organism evidence="2 3">
    <name type="scientific">Marinibactrum halimedae</name>
    <dbReference type="NCBI Taxonomy" id="1444977"/>
    <lineage>
        <taxon>Bacteria</taxon>
        <taxon>Pseudomonadati</taxon>
        <taxon>Pseudomonadota</taxon>
        <taxon>Gammaproteobacteria</taxon>
        <taxon>Cellvibrionales</taxon>
        <taxon>Cellvibrionaceae</taxon>
        <taxon>Marinibactrum</taxon>
    </lineage>
</organism>
<keyword evidence="3" id="KW-1185">Reference proteome</keyword>
<dbReference type="Pfam" id="PF01882">
    <property type="entry name" value="DUF58"/>
    <property type="match status" value="1"/>
</dbReference>
<reference evidence="2 3" key="1">
    <citation type="journal article" date="2014" name="Int. J. Syst. Evol. Microbiol.">
        <title>Complete genome sequence of Corynebacterium casei LMG S-19264T (=DSM 44701T), isolated from a smear-ripened cheese.</title>
        <authorList>
            <consortium name="US DOE Joint Genome Institute (JGI-PGF)"/>
            <person name="Walter F."/>
            <person name="Albersmeier A."/>
            <person name="Kalinowski J."/>
            <person name="Ruckert C."/>
        </authorList>
    </citation>
    <scope>NUCLEOTIDE SEQUENCE [LARGE SCALE GENOMIC DNA]</scope>
    <source>
        <strain evidence="2 3">NBRC 110095</strain>
    </source>
</reference>
<evidence type="ECO:0000313" key="2">
    <source>
        <dbReference type="EMBL" id="GLS26547.1"/>
    </source>
</evidence>
<protein>
    <recommendedName>
        <fullName evidence="1">DUF58 domain-containing protein</fullName>
    </recommendedName>
</protein>
<name>A0AA37TCC3_9GAMM</name>
<dbReference type="PANTHER" id="PTHR33608">
    <property type="entry name" value="BLL2464 PROTEIN"/>
    <property type="match status" value="1"/>
</dbReference>
<dbReference type="RefSeq" id="WP_232593179.1">
    <property type="nucleotide sequence ID" value="NZ_BSPD01000056.1"/>
</dbReference>
<evidence type="ECO:0000313" key="3">
    <source>
        <dbReference type="Proteomes" id="UP001156870"/>
    </source>
</evidence>
<dbReference type="EMBL" id="BSPD01000056">
    <property type="protein sequence ID" value="GLS26547.1"/>
    <property type="molecule type" value="Genomic_DNA"/>
</dbReference>
<gene>
    <name evidence="2" type="ORF">GCM10007877_22630</name>
</gene>
<dbReference type="PANTHER" id="PTHR33608:SF12">
    <property type="entry name" value="DUF58 DOMAIN-CONTAINING PROTEIN"/>
    <property type="match status" value="1"/>
</dbReference>
<dbReference type="AlphaFoldDB" id="A0AA37TCC3"/>
<dbReference type="InterPro" id="IPR002881">
    <property type="entry name" value="DUF58"/>
</dbReference>
<accession>A0AA37TCC3</accession>
<comment type="caution">
    <text evidence="2">The sequence shown here is derived from an EMBL/GenBank/DDBJ whole genome shotgun (WGS) entry which is preliminary data.</text>
</comment>
<dbReference type="Proteomes" id="UP001156870">
    <property type="component" value="Unassembled WGS sequence"/>
</dbReference>
<sequence length="329" mass="37083">MPTSDLSSRHSVQDLASHFAPAGAYVELDRLIGCRFLCSQLNINTIKPSKALLSGPVKTRFKGRGMEFEEVRLYQPGDDIRTIDWRVTARTQVPHTKIYKEERERPIFVLVDQRSSMFFGSRVCFKSVYAAHLAAMLGWMAIGQNDRIGALIASDTQHHDVRPRRSKHAQLELLHGLVAANHGLTAPFAEQSQPLEEILKEAQRIVRPGNALLVISDFHDFSDNCAKQLHLLSRHCDLTLFHVYDAMEAHLPTHDQLTVSNGLERLVLNTRSKAVQQAFDAQFSHRRQQLQKCADGLAIALVDAPAHESPSDLLRAVYGRQDRRMGGRR</sequence>
<proteinExistence type="predicted"/>
<evidence type="ECO:0000259" key="1">
    <source>
        <dbReference type="Pfam" id="PF01882"/>
    </source>
</evidence>